<evidence type="ECO:0000256" key="1">
    <source>
        <dbReference type="SAM" id="MobiDB-lite"/>
    </source>
</evidence>
<protein>
    <recommendedName>
        <fullName evidence="2">Transposase IS701-like DDE domain-containing protein</fullName>
    </recommendedName>
</protein>
<proteinExistence type="predicted"/>
<comment type="caution">
    <text evidence="3">The sequence shown here is derived from an EMBL/GenBank/DDBJ whole genome shotgun (WGS) entry which is preliminary data.</text>
</comment>
<feature type="domain" description="Transposase IS701-like DDE" evidence="2">
    <location>
        <begin position="2"/>
        <end position="70"/>
    </location>
</feature>
<evidence type="ECO:0000313" key="4">
    <source>
        <dbReference type="Proteomes" id="UP001499878"/>
    </source>
</evidence>
<gene>
    <name evidence="3" type="ORF">GCM10023323_40050</name>
</gene>
<accession>A0ABP9T5S1</accession>
<evidence type="ECO:0000259" key="2">
    <source>
        <dbReference type="Pfam" id="PF13546"/>
    </source>
</evidence>
<dbReference type="Proteomes" id="UP001499878">
    <property type="component" value="Unassembled WGS sequence"/>
</dbReference>
<keyword evidence="4" id="KW-1185">Reference proteome</keyword>
<name>A0ABP9T5S1_9ACTN</name>
<dbReference type="InterPro" id="IPR038721">
    <property type="entry name" value="IS701-like_DDE_dom"/>
</dbReference>
<dbReference type="EMBL" id="BAABJR010000009">
    <property type="protein sequence ID" value="GAA5210836.1"/>
    <property type="molecule type" value="Genomic_DNA"/>
</dbReference>
<sequence length="91" mass="10426">MQVLARMRSDRVLRRAVPPRLPHTQGRPPRHGSEFVFGQPDTWGTPNTETVTDTRLYGTARARSWDRLHPKLTHRSSWATADDILPSLKGR</sequence>
<dbReference type="Pfam" id="PF13546">
    <property type="entry name" value="DDE_5"/>
    <property type="match status" value="1"/>
</dbReference>
<organism evidence="3 4">
    <name type="scientific">Streptomyces thinghirensis</name>
    <dbReference type="NCBI Taxonomy" id="551547"/>
    <lineage>
        <taxon>Bacteria</taxon>
        <taxon>Bacillati</taxon>
        <taxon>Actinomycetota</taxon>
        <taxon>Actinomycetes</taxon>
        <taxon>Kitasatosporales</taxon>
        <taxon>Streptomycetaceae</taxon>
        <taxon>Streptomyces</taxon>
    </lineage>
</organism>
<reference evidence="4" key="1">
    <citation type="journal article" date="2019" name="Int. J. Syst. Evol. Microbiol.">
        <title>The Global Catalogue of Microorganisms (GCM) 10K type strain sequencing project: providing services to taxonomists for standard genome sequencing and annotation.</title>
        <authorList>
            <consortium name="The Broad Institute Genomics Platform"/>
            <consortium name="The Broad Institute Genome Sequencing Center for Infectious Disease"/>
            <person name="Wu L."/>
            <person name="Ma J."/>
        </authorList>
    </citation>
    <scope>NUCLEOTIDE SEQUENCE [LARGE SCALE GENOMIC DNA]</scope>
    <source>
        <strain evidence="4">JCM 18306</strain>
    </source>
</reference>
<evidence type="ECO:0000313" key="3">
    <source>
        <dbReference type="EMBL" id="GAA5210836.1"/>
    </source>
</evidence>
<feature type="region of interest" description="Disordered" evidence="1">
    <location>
        <begin position="16"/>
        <end position="50"/>
    </location>
</feature>